<accession>A0A6P5WGI8</accession>
<evidence type="ECO:0000313" key="2">
    <source>
        <dbReference type="Proteomes" id="UP000515121"/>
    </source>
</evidence>
<dbReference type="GeneID" id="111274559"/>
<gene>
    <name evidence="3" type="primary">LOC111274559</name>
</gene>
<name>A0A6P5WGI8_DURZI</name>
<reference evidence="3" key="1">
    <citation type="submission" date="2025-08" db="UniProtKB">
        <authorList>
            <consortium name="RefSeq"/>
        </authorList>
    </citation>
    <scope>IDENTIFICATION</scope>
    <source>
        <tissue evidence="3">Fruit stalk</tissue>
    </source>
</reference>
<proteinExistence type="predicted"/>
<feature type="region of interest" description="Disordered" evidence="1">
    <location>
        <begin position="99"/>
        <end position="120"/>
    </location>
</feature>
<organism evidence="2 3">
    <name type="scientific">Durio zibethinus</name>
    <name type="common">Durian</name>
    <dbReference type="NCBI Taxonomy" id="66656"/>
    <lineage>
        <taxon>Eukaryota</taxon>
        <taxon>Viridiplantae</taxon>
        <taxon>Streptophyta</taxon>
        <taxon>Embryophyta</taxon>
        <taxon>Tracheophyta</taxon>
        <taxon>Spermatophyta</taxon>
        <taxon>Magnoliopsida</taxon>
        <taxon>eudicotyledons</taxon>
        <taxon>Gunneridae</taxon>
        <taxon>Pentapetalae</taxon>
        <taxon>rosids</taxon>
        <taxon>malvids</taxon>
        <taxon>Malvales</taxon>
        <taxon>Malvaceae</taxon>
        <taxon>Helicteroideae</taxon>
        <taxon>Durio</taxon>
    </lineage>
</organism>
<keyword evidence="2" id="KW-1185">Reference proteome</keyword>
<evidence type="ECO:0000313" key="3">
    <source>
        <dbReference type="RefSeq" id="XP_022715024.1"/>
    </source>
</evidence>
<dbReference type="RefSeq" id="XP_022715024.1">
    <property type="nucleotide sequence ID" value="XM_022859289.1"/>
</dbReference>
<evidence type="ECO:0000256" key="1">
    <source>
        <dbReference type="SAM" id="MobiDB-lite"/>
    </source>
</evidence>
<sequence>MEQKLYDSNGQPCRIKKFKYCRRVLQLVLLFEVGCISFPCLTNNSNYKHEIYWEDRGVGDDEIDGAVYLEEGLNGQEKTAMENRELEVLLLRKAMAKGDDTKDTQVTEQDEKHSSADHEEKTALLTNETQIGQENNIFLDENGIPQDNFAVNSTPYQPKTANRKILSKTRFITG</sequence>
<dbReference type="Proteomes" id="UP000515121">
    <property type="component" value="Unplaced"/>
</dbReference>
<protein>
    <submittedName>
        <fullName evidence="3">Uncharacterized protein LOC111274559</fullName>
    </submittedName>
</protein>
<dbReference type="KEGG" id="dzi:111274559"/>
<dbReference type="AlphaFoldDB" id="A0A6P5WGI8"/>